<keyword evidence="16" id="KW-1185">Reference proteome</keyword>
<dbReference type="InterPro" id="IPR004358">
    <property type="entry name" value="Sig_transdc_His_kin-like_C"/>
</dbReference>
<dbReference type="CDD" id="cd00075">
    <property type="entry name" value="HATPase"/>
    <property type="match status" value="1"/>
</dbReference>
<evidence type="ECO:0000256" key="6">
    <source>
        <dbReference type="ARBA" id="ARBA00022692"/>
    </source>
</evidence>
<dbReference type="SMART" id="SM00388">
    <property type="entry name" value="HisKA"/>
    <property type="match status" value="1"/>
</dbReference>
<dbReference type="InterPro" id="IPR036890">
    <property type="entry name" value="HATPase_C_sf"/>
</dbReference>
<dbReference type="PROSITE" id="PS50109">
    <property type="entry name" value="HIS_KIN"/>
    <property type="match status" value="1"/>
</dbReference>
<keyword evidence="8" id="KW-0418">Kinase</keyword>
<evidence type="ECO:0000256" key="8">
    <source>
        <dbReference type="ARBA" id="ARBA00022777"/>
    </source>
</evidence>
<dbReference type="EC" id="2.7.13.3" evidence="3"/>
<keyword evidence="6 13" id="KW-0812">Transmembrane</keyword>
<keyword evidence="12 13" id="KW-0472">Membrane</keyword>
<dbReference type="Pfam" id="PF00512">
    <property type="entry name" value="HisKA"/>
    <property type="match status" value="1"/>
</dbReference>
<dbReference type="Proteomes" id="UP001320768">
    <property type="component" value="Unassembled WGS sequence"/>
</dbReference>
<name>A0ABT1L777_9GAMM</name>
<dbReference type="Gene3D" id="3.30.565.10">
    <property type="entry name" value="Histidine kinase-like ATPase, C-terminal domain"/>
    <property type="match status" value="1"/>
</dbReference>
<dbReference type="PRINTS" id="PR00344">
    <property type="entry name" value="BCTRLSENSOR"/>
</dbReference>
<evidence type="ECO:0000256" key="7">
    <source>
        <dbReference type="ARBA" id="ARBA00022741"/>
    </source>
</evidence>
<dbReference type="GO" id="GO:0005524">
    <property type="term" value="F:ATP binding"/>
    <property type="evidence" value="ECO:0007669"/>
    <property type="project" value="UniProtKB-KW"/>
</dbReference>
<evidence type="ECO:0000256" key="10">
    <source>
        <dbReference type="ARBA" id="ARBA00022989"/>
    </source>
</evidence>
<keyword evidence="7" id="KW-0547">Nucleotide-binding</keyword>
<feature type="domain" description="Histidine kinase" evidence="14">
    <location>
        <begin position="253"/>
        <end position="464"/>
    </location>
</feature>
<evidence type="ECO:0000256" key="9">
    <source>
        <dbReference type="ARBA" id="ARBA00022840"/>
    </source>
</evidence>
<keyword evidence="4" id="KW-0597">Phosphoprotein</keyword>
<evidence type="ECO:0000256" key="1">
    <source>
        <dbReference type="ARBA" id="ARBA00000085"/>
    </source>
</evidence>
<dbReference type="InterPro" id="IPR005467">
    <property type="entry name" value="His_kinase_dom"/>
</dbReference>
<dbReference type="EMBL" id="JAKUDN010000002">
    <property type="protein sequence ID" value="MCP8352658.1"/>
    <property type="molecule type" value="Genomic_DNA"/>
</dbReference>
<comment type="caution">
    <text evidence="15">The sequence shown here is derived from an EMBL/GenBank/DDBJ whole genome shotgun (WGS) entry which is preliminary data.</text>
</comment>
<dbReference type="CDD" id="cd00082">
    <property type="entry name" value="HisKA"/>
    <property type="match status" value="1"/>
</dbReference>
<evidence type="ECO:0000256" key="11">
    <source>
        <dbReference type="ARBA" id="ARBA00023012"/>
    </source>
</evidence>
<gene>
    <name evidence="15" type="ORF">MKS91_05105</name>
</gene>
<evidence type="ECO:0000256" key="3">
    <source>
        <dbReference type="ARBA" id="ARBA00012438"/>
    </source>
</evidence>
<dbReference type="SUPFAM" id="SSF55874">
    <property type="entry name" value="ATPase domain of HSP90 chaperone/DNA topoisomerase II/histidine kinase"/>
    <property type="match status" value="1"/>
</dbReference>
<dbReference type="RefSeq" id="WP_258569762.1">
    <property type="nucleotide sequence ID" value="NZ_JAKUDN010000002.1"/>
</dbReference>
<dbReference type="SUPFAM" id="SSF47384">
    <property type="entry name" value="Homodimeric domain of signal transducing histidine kinase"/>
    <property type="match status" value="1"/>
</dbReference>
<accession>A0ABT1L777</accession>
<evidence type="ECO:0000256" key="12">
    <source>
        <dbReference type="ARBA" id="ARBA00023136"/>
    </source>
</evidence>
<evidence type="ECO:0000256" key="13">
    <source>
        <dbReference type="SAM" id="Phobius"/>
    </source>
</evidence>
<reference evidence="15 16" key="1">
    <citation type="journal article" date="2022" name="Nat. Microbiol.">
        <title>The microbiome of a bacterivorous marine choanoflagellate contains a resource-demanding obligate bacterial associate.</title>
        <authorList>
            <person name="Needham D.M."/>
            <person name="Poirier C."/>
            <person name="Bachy C."/>
            <person name="George E.E."/>
            <person name="Wilken S."/>
            <person name="Yung C.C.M."/>
            <person name="Limardo A.J."/>
            <person name="Morando M."/>
            <person name="Sudek L."/>
            <person name="Malmstrom R.R."/>
            <person name="Keeling P.J."/>
            <person name="Santoro A.E."/>
            <person name="Worden A.Z."/>
        </authorList>
    </citation>
    <scope>NUCLEOTIDE SEQUENCE [LARGE SCALE GENOMIC DNA]</scope>
    <source>
        <strain evidence="15 16">Comchoano-2</strain>
    </source>
</reference>
<dbReference type="Pfam" id="PF02518">
    <property type="entry name" value="HATPase_c"/>
    <property type="match status" value="1"/>
</dbReference>
<evidence type="ECO:0000313" key="15">
    <source>
        <dbReference type="EMBL" id="MCP8352658.1"/>
    </source>
</evidence>
<feature type="transmembrane region" description="Helical" evidence="13">
    <location>
        <begin position="12"/>
        <end position="31"/>
    </location>
</feature>
<dbReference type="PANTHER" id="PTHR45436">
    <property type="entry name" value="SENSOR HISTIDINE KINASE YKOH"/>
    <property type="match status" value="1"/>
</dbReference>
<keyword evidence="11" id="KW-0902">Two-component regulatory system</keyword>
<evidence type="ECO:0000259" key="14">
    <source>
        <dbReference type="PROSITE" id="PS50109"/>
    </source>
</evidence>
<evidence type="ECO:0000256" key="4">
    <source>
        <dbReference type="ARBA" id="ARBA00022553"/>
    </source>
</evidence>
<proteinExistence type="predicted"/>
<keyword evidence="5" id="KW-0808">Transferase</keyword>
<evidence type="ECO:0000256" key="2">
    <source>
        <dbReference type="ARBA" id="ARBA00004141"/>
    </source>
</evidence>
<organism evidence="15 16">
    <name type="scientific">Candidatus Synchoanobacter obligatus</name>
    <dbReference type="NCBI Taxonomy" id="2919597"/>
    <lineage>
        <taxon>Bacteria</taxon>
        <taxon>Pseudomonadati</taxon>
        <taxon>Pseudomonadota</taxon>
        <taxon>Gammaproteobacteria</taxon>
        <taxon>Candidatus Comchoanobacterales</taxon>
        <taxon>Candidatus Comchoanobacteraceae</taxon>
        <taxon>Candidatus Synchoanobacter</taxon>
    </lineage>
</organism>
<dbReference type="InterPro" id="IPR003661">
    <property type="entry name" value="HisK_dim/P_dom"/>
</dbReference>
<dbReference type="Gene3D" id="1.10.287.130">
    <property type="match status" value="1"/>
</dbReference>
<keyword evidence="10 13" id="KW-1133">Transmembrane helix</keyword>
<keyword evidence="9 15" id="KW-0067">ATP-binding</keyword>
<evidence type="ECO:0000256" key="5">
    <source>
        <dbReference type="ARBA" id="ARBA00022679"/>
    </source>
</evidence>
<dbReference type="InterPro" id="IPR050428">
    <property type="entry name" value="TCS_sensor_his_kinase"/>
</dbReference>
<evidence type="ECO:0000313" key="16">
    <source>
        <dbReference type="Proteomes" id="UP001320768"/>
    </source>
</evidence>
<sequence length="472" mass="53347">MNKSIQRFLTINALSVVGLSTLLATIAIFFLRQDSIKLHLNAELSLEARSIEPFLTKRLSSQELNNIQIKINNIPLEATSETPIDTDNEALLKGILNSTQFQVWDLRRQELILRSPSAPSIPLDSKLGLQNIQHQSHQWTTYSIEISNLNYKIVTMQRHDMRLGYEQQLITDTLIVISLCFLFLGFSLKLIISRSLVTLEKTTSQLKKNEPSNLEALRYNNAPSEVQPLIIEINRLMFQLKSALEREQQFAADAAHELKTPLATMKAQIQLMTRLPPESQQKAIYDLEKTIERYDHIIRQLLSLSRTLSHTTLETEQWIDLDAVTQNVIAPLVPLALKKDINIELHHKTLPKILSNASLLTTVLSNLIDNAIKYTTDGDTIMVTITPHSSQVYIEVIDHGPGIPDESKQLALQRFSRLYNTKSSGSGLGLSIVEEICQHLHGTLSLHDSSPKGLTSRIALPINFKNLNHHDY</sequence>
<dbReference type="SMART" id="SM00387">
    <property type="entry name" value="HATPase_c"/>
    <property type="match status" value="1"/>
</dbReference>
<protein>
    <recommendedName>
        <fullName evidence="3">histidine kinase</fullName>
        <ecNumber evidence="3">2.7.13.3</ecNumber>
    </recommendedName>
</protein>
<dbReference type="PANTHER" id="PTHR45436:SF14">
    <property type="entry name" value="SENSOR PROTEIN QSEC"/>
    <property type="match status" value="1"/>
</dbReference>
<dbReference type="InterPro" id="IPR036097">
    <property type="entry name" value="HisK_dim/P_sf"/>
</dbReference>
<comment type="catalytic activity">
    <reaction evidence="1">
        <text>ATP + protein L-histidine = ADP + protein N-phospho-L-histidine.</text>
        <dbReference type="EC" id="2.7.13.3"/>
    </reaction>
</comment>
<comment type="subcellular location">
    <subcellularLocation>
        <location evidence="2">Membrane</location>
        <topology evidence="2">Multi-pass membrane protein</topology>
    </subcellularLocation>
</comment>
<dbReference type="InterPro" id="IPR003594">
    <property type="entry name" value="HATPase_dom"/>
</dbReference>